<evidence type="ECO:0000313" key="6">
    <source>
        <dbReference type="Proteomes" id="UP000001353"/>
    </source>
</evidence>
<gene>
    <name evidence="5" type="primary">aglR</name>
    <name evidence="5" type="ordered locus">RLO149_c021760</name>
</gene>
<dbReference type="eggNOG" id="COG1609">
    <property type="taxonomic scope" value="Bacteria"/>
</dbReference>
<name>F7Z9Z9_ROSLO</name>
<dbReference type="InterPro" id="IPR028082">
    <property type="entry name" value="Peripla_BP_I"/>
</dbReference>
<keyword evidence="2" id="KW-0238">DNA-binding</keyword>
<keyword evidence="6" id="KW-1185">Reference proteome</keyword>
<reference evidence="5 6" key="1">
    <citation type="journal article" date="2011" name="BMC Genomics">
        <title>Comparative genome analysis and genome-guided physiological analysis of Roseobacter litoralis.</title>
        <authorList>
            <person name="Kalhoefer D."/>
            <person name="Thole S."/>
            <person name="Voget S."/>
            <person name="Lehmann R."/>
            <person name="Liesegang H."/>
            <person name="Wollher A."/>
            <person name="Daniel R."/>
            <person name="Simon M."/>
            <person name="Brinkhoff T."/>
        </authorList>
    </citation>
    <scope>NUCLEOTIDE SEQUENCE [LARGE SCALE GENOMIC DNA]</scope>
    <source>
        <strain evidence="6">ATCC 49566 / DSM 6996 / JCM 21268 / NBRC 15278 / OCh 149</strain>
    </source>
</reference>
<dbReference type="SMART" id="SM00354">
    <property type="entry name" value="HTH_LACI"/>
    <property type="match status" value="1"/>
</dbReference>
<accession>F7Z9Z9</accession>
<dbReference type="PANTHER" id="PTHR30146">
    <property type="entry name" value="LACI-RELATED TRANSCRIPTIONAL REPRESSOR"/>
    <property type="match status" value="1"/>
</dbReference>
<dbReference type="STRING" id="391595.RLO149_c021760"/>
<evidence type="ECO:0000256" key="1">
    <source>
        <dbReference type="ARBA" id="ARBA00023015"/>
    </source>
</evidence>
<dbReference type="HOGENOM" id="CLU_037628_6_1_5"/>
<dbReference type="KEGG" id="rli:RLO149_c021760"/>
<dbReference type="SUPFAM" id="SSF53822">
    <property type="entry name" value="Periplasmic binding protein-like I"/>
    <property type="match status" value="1"/>
</dbReference>
<dbReference type="PANTHER" id="PTHR30146:SF109">
    <property type="entry name" value="HTH-TYPE TRANSCRIPTIONAL REGULATOR GALS"/>
    <property type="match status" value="1"/>
</dbReference>
<dbReference type="InterPro" id="IPR000843">
    <property type="entry name" value="HTH_LacI"/>
</dbReference>
<dbReference type="GO" id="GO:0000976">
    <property type="term" value="F:transcription cis-regulatory region binding"/>
    <property type="evidence" value="ECO:0007669"/>
    <property type="project" value="TreeGrafter"/>
</dbReference>
<dbReference type="InterPro" id="IPR010982">
    <property type="entry name" value="Lambda_DNA-bd_dom_sf"/>
</dbReference>
<proteinExistence type="predicted"/>
<dbReference type="Pfam" id="PF13377">
    <property type="entry name" value="Peripla_BP_3"/>
    <property type="match status" value="1"/>
</dbReference>
<evidence type="ECO:0000256" key="3">
    <source>
        <dbReference type="ARBA" id="ARBA00023163"/>
    </source>
</evidence>
<dbReference type="GO" id="GO:0003700">
    <property type="term" value="F:DNA-binding transcription factor activity"/>
    <property type="evidence" value="ECO:0007669"/>
    <property type="project" value="TreeGrafter"/>
</dbReference>
<evidence type="ECO:0000313" key="5">
    <source>
        <dbReference type="EMBL" id="AEI94152.1"/>
    </source>
</evidence>
<dbReference type="Proteomes" id="UP000001353">
    <property type="component" value="Chromosome"/>
</dbReference>
<dbReference type="EMBL" id="CP002623">
    <property type="protein sequence ID" value="AEI94152.1"/>
    <property type="molecule type" value="Genomic_DNA"/>
</dbReference>
<feature type="domain" description="HTH lacI-type" evidence="4">
    <location>
        <begin position="19"/>
        <end position="73"/>
    </location>
</feature>
<dbReference type="PROSITE" id="PS50932">
    <property type="entry name" value="HTH_LACI_2"/>
    <property type="match status" value="1"/>
</dbReference>
<dbReference type="Pfam" id="PF00356">
    <property type="entry name" value="LacI"/>
    <property type="match status" value="1"/>
</dbReference>
<evidence type="ECO:0000259" key="4">
    <source>
        <dbReference type="PROSITE" id="PS50932"/>
    </source>
</evidence>
<dbReference type="Gene3D" id="3.40.50.2300">
    <property type="match status" value="2"/>
</dbReference>
<dbReference type="Gene3D" id="1.10.260.40">
    <property type="entry name" value="lambda repressor-like DNA-binding domains"/>
    <property type="match status" value="1"/>
</dbReference>
<dbReference type="InterPro" id="IPR046335">
    <property type="entry name" value="LacI/GalR-like_sensor"/>
</dbReference>
<dbReference type="CDD" id="cd20010">
    <property type="entry name" value="PBP1_AglR-like"/>
    <property type="match status" value="1"/>
</dbReference>
<dbReference type="SUPFAM" id="SSF47413">
    <property type="entry name" value="lambda repressor-like DNA-binding domains"/>
    <property type="match status" value="1"/>
</dbReference>
<keyword evidence="3" id="KW-0804">Transcription</keyword>
<sequence length="360" mass="38986">MHVRIEHTITLCYQQAGTLNLRELSKQLKLSQTTVSRALNGYPEVNEATRKRVTEAAEKYQYRPNVRAQTLATGKSKSVGHVIPLSKQSELVNMVFSDFMAGAGLVYAEHGYTMTLSIVRDDDELDAYSAFAERGAVDGVIVQGPTCDDPRIARLLRLNIPFVVHGRASGIETPYAWLDVNNHRAIKAATQSLIDLGHRRIGLINGREQMDFALRRRAGYEAALADAGIPADPALTRSGDMSEPNGYTAACEVLAYQNPPTAFVASSIVIALGVKRAIEEHGLTIGKDVSVICFDDDISYLPNAGRTPQFTAMRSSVHAAGARCATLLLERIKTPGAPPSSELWEAEFVQGASTGPGPHA</sequence>
<protein>
    <submittedName>
        <fullName evidence="5">HTH-type transcriptional regulator</fullName>
    </submittedName>
</protein>
<organism evidence="5 6">
    <name type="scientific">Roseobacter litoralis (strain ATCC 49566 / DSM 6996 / JCM 21268 / NBRC 15278 / OCh 149)</name>
    <dbReference type="NCBI Taxonomy" id="391595"/>
    <lineage>
        <taxon>Bacteria</taxon>
        <taxon>Pseudomonadati</taxon>
        <taxon>Pseudomonadota</taxon>
        <taxon>Alphaproteobacteria</taxon>
        <taxon>Rhodobacterales</taxon>
        <taxon>Roseobacteraceae</taxon>
        <taxon>Roseobacter</taxon>
    </lineage>
</organism>
<dbReference type="AlphaFoldDB" id="F7Z9Z9"/>
<keyword evidence="1" id="KW-0805">Transcription regulation</keyword>
<dbReference type="CDD" id="cd01392">
    <property type="entry name" value="HTH_LacI"/>
    <property type="match status" value="1"/>
</dbReference>
<evidence type="ECO:0000256" key="2">
    <source>
        <dbReference type="ARBA" id="ARBA00023125"/>
    </source>
</evidence>